<evidence type="ECO:0000313" key="4">
    <source>
        <dbReference type="EMBL" id="RHN74206.1"/>
    </source>
</evidence>
<dbReference type="PANTHER" id="PTHR22765">
    <property type="entry name" value="RING FINGER AND PROTEASE ASSOCIATED DOMAIN-CONTAINING"/>
    <property type="match status" value="1"/>
</dbReference>
<dbReference type="PANTHER" id="PTHR22765:SF434">
    <property type="entry name" value="GB|AAD18119.1-RELATED"/>
    <property type="match status" value="1"/>
</dbReference>
<evidence type="ECO:0000313" key="5">
    <source>
        <dbReference type="EnsemblPlants" id="AES65886"/>
    </source>
</evidence>
<reference evidence="3 6" key="1">
    <citation type="journal article" date="2011" name="Nature">
        <title>The Medicago genome provides insight into the evolution of rhizobial symbioses.</title>
        <authorList>
            <person name="Young N.D."/>
            <person name="Debelle F."/>
            <person name="Oldroyd G.E."/>
            <person name="Geurts R."/>
            <person name="Cannon S.B."/>
            <person name="Udvardi M.K."/>
            <person name="Benedito V.A."/>
            <person name="Mayer K.F."/>
            <person name="Gouzy J."/>
            <person name="Schoof H."/>
            <person name="Van de Peer Y."/>
            <person name="Proost S."/>
            <person name="Cook D.R."/>
            <person name="Meyers B.C."/>
            <person name="Spannagl M."/>
            <person name="Cheung F."/>
            <person name="De Mita S."/>
            <person name="Krishnakumar V."/>
            <person name="Gundlach H."/>
            <person name="Zhou S."/>
            <person name="Mudge J."/>
            <person name="Bharti A.K."/>
            <person name="Murray J.D."/>
            <person name="Naoumkina M.A."/>
            <person name="Rosen B."/>
            <person name="Silverstein K.A."/>
            <person name="Tang H."/>
            <person name="Rombauts S."/>
            <person name="Zhao P.X."/>
            <person name="Zhou P."/>
            <person name="Barbe V."/>
            <person name="Bardou P."/>
            <person name="Bechner M."/>
            <person name="Bellec A."/>
            <person name="Berger A."/>
            <person name="Berges H."/>
            <person name="Bidwell S."/>
            <person name="Bisseling T."/>
            <person name="Choisne N."/>
            <person name="Couloux A."/>
            <person name="Denny R."/>
            <person name="Deshpande S."/>
            <person name="Dai X."/>
            <person name="Doyle J.J."/>
            <person name="Dudez A.M."/>
            <person name="Farmer A.D."/>
            <person name="Fouteau S."/>
            <person name="Franken C."/>
            <person name="Gibelin C."/>
            <person name="Gish J."/>
            <person name="Goldstein S."/>
            <person name="Gonzalez A.J."/>
            <person name="Green P.J."/>
            <person name="Hallab A."/>
            <person name="Hartog M."/>
            <person name="Hua A."/>
            <person name="Humphray S.J."/>
            <person name="Jeong D.H."/>
            <person name="Jing Y."/>
            <person name="Jocker A."/>
            <person name="Kenton S.M."/>
            <person name="Kim D.J."/>
            <person name="Klee K."/>
            <person name="Lai H."/>
            <person name="Lang C."/>
            <person name="Lin S."/>
            <person name="Macmil S.L."/>
            <person name="Magdelenat G."/>
            <person name="Matthews L."/>
            <person name="McCorrison J."/>
            <person name="Monaghan E.L."/>
            <person name="Mun J.H."/>
            <person name="Najar F.Z."/>
            <person name="Nicholson C."/>
            <person name="Noirot C."/>
            <person name="O'Bleness M."/>
            <person name="Paule C.R."/>
            <person name="Poulain J."/>
            <person name="Prion F."/>
            <person name="Qin B."/>
            <person name="Qu C."/>
            <person name="Retzel E.F."/>
            <person name="Riddle C."/>
            <person name="Sallet E."/>
            <person name="Samain S."/>
            <person name="Samson N."/>
            <person name="Sanders I."/>
            <person name="Saurat O."/>
            <person name="Scarpelli C."/>
            <person name="Schiex T."/>
            <person name="Segurens B."/>
            <person name="Severin A.J."/>
            <person name="Sherrier D.J."/>
            <person name="Shi R."/>
            <person name="Sims S."/>
            <person name="Singer S.R."/>
            <person name="Sinharoy S."/>
            <person name="Sterck L."/>
            <person name="Viollet A."/>
            <person name="Wang B.B."/>
            <person name="Wang K."/>
            <person name="Wang M."/>
            <person name="Wang X."/>
            <person name="Warfsmann J."/>
            <person name="Weissenbach J."/>
            <person name="White D.D."/>
            <person name="White J.D."/>
            <person name="Wiley G.B."/>
            <person name="Wincker P."/>
            <person name="Xing Y."/>
            <person name="Yang L."/>
            <person name="Yao Z."/>
            <person name="Ying F."/>
            <person name="Zhai J."/>
            <person name="Zhou L."/>
            <person name="Zuber A."/>
            <person name="Denarie J."/>
            <person name="Dixon R.A."/>
            <person name="May G.D."/>
            <person name="Schwartz D.C."/>
            <person name="Rogers J."/>
            <person name="Quetier F."/>
            <person name="Town C.D."/>
            <person name="Roe B.A."/>
        </authorList>
    </citation>
    <scope>NUCLEOTIDE SEQUENCE [LARGE SCALE GENOMIC DNA]</scope>
    <source>
        <strain evidence="3">A17</strain>
        <strain evidence="5 6">cv. Jemalong A17</strain>
    </source>
</reference>
<dbReference type="PaxDb" id="3880-AES65886"/>
<protein>
    <submittedName>
        <fullName evidence="4">Putative transcription factor C2H2 family</fullName>
    </submittedName>
    <submittedName>
        <fullName evidence="3">Zinc finger, C3HC4 type (RING finger) protein</fullName>
    </submittedName>
</protein>
<dbReference type="InterPro" id="IPR001841">
    <property type="entry name" value="Znf_RING"/>
</dbReference>
<dbReference type="EnsemblPlants" id="AES65886">
    <property type="protein sequence ID" value="AES65886"/>
    <property type="gene ID" value="MTR_2g058360"/>
</dbReference>
<evidence type="ECO:0000313" key="3">
    <source>
        <dbReference type="EMBL" id="AES65886.1"/>
    </source>
</evidence>
<dbReference type="InterPro" id="IPR051826">
    <property type="entry name" value="E3_ubiquitin-ligase_domain"/>
</dbReference>
<reference evidence="3 6" key="2">
    <citation type="journal article" date="2014" name="BMC Genomics">
        <title>An improved genome release (version Mt4.0) for the model legume Medicago truncatula.</title>
        <authorList>
            <person name="Tang H."/>
            <person name="Krishnakumar V."/>
            <person name="Bidwell S."/>
            <person name="Rosen B."/>
            <person name="Chan A."/>
            <person name="Zhou S."/>
            <person name="Gentzbittel L."/>
            <person name="Childs K.L."/>
            <person name="Yandell M."/>
            <person name="Gundlach H."/>
            <person name="Mayer K.F."/>
            <person name="Schwartz D.C."/>
            <person name="Town C.D."/>
        </authorList>
    </citation>
    <scope>GENOME REANNOTATION</scope>
    <source>
        <strain evidence="5 6">cv. Jemalong A17</strain>
    </source>
</reference>
<dbReference type="InterPro" id="IPR013083">
    <property type="entry name" value="Znf_RING/FYVE/PHD"/>
</dbReference>
<dbReference type="Gramene" id="rna10224">
    <property type="protein sequence ID" value="RHN74206.1"/>
    <property type="gene ID" value="gene10224"/>
</dbReference>
<keyword evidence="6" id="KW-1185">Reference proteome</keyword>
<evidence type="ECO:0000259" key="2">
    <source>
        <dbReference type="PROSITE" id="PS50089"/>
    </source>
</evidence>
<evidence type="ECO:0000313" key="6">
    <source>
        <dbReference type="Proteomes" id="UP000002051"/>
    </source>
</evidence>
<dbReference type="Proteomes" id="UP000002051">
    <property type="component" value="Chromosome 2"/>
</dbReference>
<reference evidence="4" key="4">
    <citation type="journal article" date="2018" name="Nat. Plants">
        <title>Whole-genome landscape of Medicago truncatula symbiotic genes.</title>
        <authorList>
            <person name="Pecrix Y."/>
            <person name="Gamas P."/>
            <person name="Carrere S."/>
        </authorList>
    </citation>
    <scope>NUCLEOTIDE SEQUENCE</scope>
    <source>
        <tissue evidence="4">Leaves</tissue>
    </source>
</reference>
<name>G7IQK2_MEDTR</name>
<dbReference type="Gene3D" id="3.30.40.10">
    <property type="entry name" value="Zinc/RING finger domain, C3HC4 (zinc finger)"/>
    <property type="match status" value="1"/>
</dbReference>
<keyword evidence="1" id="KW-0479">Metal-binding</keyword>
<organism evidence="3 6">
    <name type="scientific">Medicago truncatula</name>
    <name type="common">Barrel medic</name>
    <name type="synonym">Medicago tribuloides</name>
    <dbReference type="NCBI Taxonomy" id="3880"/>
    <lineage>
        <taxon>Eukaryota</taxon>
        <taxon>Viridiplantae</taxon>
        <taxon>Streptophyta</taxon>
        <taxon>Embryophyta</taxon>
        <taxon>Tracheophyta</taxon>
        <taxon>Spermatophyta</taxon>
        <taxon>Magnoliopsida</taxon>
        <taxon>eudicotyledons</taxon>
        <taxon>Gunneridae</taxon>
        <taxon>Pentapetalae</taxon>
        <taxon>rosids</taxon>
        <taxon>fabids</taxon>
        <taxon>Fabales</taxon>
        <taxon>Fabaceae</taxon>
        <taxon>Papilionoideae</taxon>
        <taxon>50 kb inversion clade</taxon>
        <taxon>NPAAA clade</taxon>
        <taxon>Hologalegina</taxon>
        <taxon>IRL clade</taxon>
        <taxon>Trifolieae</taxon>
        <taxon>Medicago</taxon>
    </lineage>
</organism>
<reference evidence="5" key="3">
    <citation type="submission" date="2015-04" db="UniProtKB">
        <authorList>
            <consortium name="EnsemblPlants"/>
        </authorList>
    </citation>
    <scope>IDENTIFICATION</scope>
    <source>
        <strain evidence="5">cv. Jemalong A17</strain>
    </source>
</reference>
<proteinExistence type="predicted"/>
<feature type="domain" description="RING-type" evidence="2">
    <location>
        <begin position="94"/>
        <end position="137"/>
    </location>
</feature>
<dbReference type="AlphaFoldDB" id="G7IQK2"/>
<dbReference type="Proteomes" id="UP000265566">
    <property type="component" value="Chromosome 2"/>
</dbReference>
<dbReference type="Pfam" id="PF13639">
    <property type="entry name" value="zf-RING_2"/>
    <property type="match status" value="1"/>
</dbReference>
<keyword evidence="1" id="KW-0862">Zinc</keyword>
<dbReference type="PROSITE" id="PS50089">
    <property type="entry name" value="ZF_RING_2"/>
    <property type="match status" value="1"/>
</dbReference>
<dbReference type="SMART" id="SM00184">
    <property type="entry name" value="RING"/>
    <property type="match status" value="1"/>
</dbReference>
<keyword evidence="1" id="KW-0863">Zinc-finger</keyword>
<gene>
    <name evidence="3" type="ordered locus">MTR_2g058360</name>
    <name evidence="4" type="ORF">MtrunA17_Chr2g0307691</name>
</gene>
<dbReference type="SUPFAM" id="SSF57850">
    <property type="entry name" value="RING/U-box"/>
    <property type="match status" value="1"/>
</dbReference>
<dbReference type="EMBL" id="PSQE01000002">
    <property type="protein sequence ID" value="RHN74206.1"/>
    <property type="molecule type" value="Genomic_DNA"/>
</dbReference>
<dbReference type="GO" id="GO:0008270">
    <property type="term" value="F:zinc ion binding"/>
    <property type="evidence" value="ECO:0007669"/>
    <property type="project" value="UniProtKB-KW"/>
</dbReference>
<dbReference type="HOGENOM" id="CLU_1828173_0_0_1"/>
<evidence type="ECO:0000256" key="1">
    <source>
        <dbReference type="PROSITE-ProRule" id="PRU00175"/>
    </source>
</evidence>
<sequence>MDRQRISTRNSTRNHGIVLTYRWNRTRNIYELYRHRRGENQVPLLVSEDWDMRLYNRDAPLIFHEQNFNNLRQHYRRENLGRIMIEEGTPDSICSICLEELPIVSEGIQLSSLCCHVYHHDCIMRWLNRSNTCPMCRRPVS</sequence>
<accession>G7IQK2</accession>
<dbReference type="EMBL" id="CM001218">
    <property type="protein sequence ID" value="AES65886.1"/>
    <property type="molecule type" value="Genomic_DNA"/>
</dbReference>